<protein>
    <submittedName>
        <fullName evidence="1">Uncharacterized protein</fullName>
    </submittedName>
</protein>
<evidence type="ECO:0000313" key="1">
    <source>
        <dbReference type="EMBL" id="PKY42362.1"/>
    </source>
</evidence>
<dbReference type="VEuPathDB" id="FungiDB:RhiirFUN_016312"/>
<organism evidence="1 2">
    <name type="scientific">Rhizophagus irregularis</name>
    <dbReference type="NCBI Taxonomy" id="588596"/>
    <lineage>
        <taxon>Eukaryota</taxon>
        <taxon>Fungi</taxon>
        <taxon>Fungi incertae sedis</taxon>
        <taxon>Mucoromycota</taxon>
        <taxon>Glomeromycotina</taxon>
        <taxon>Glomeromycetes</taxon>
        <taxon>Glomerales</taxon>
        <taxon>Glomeraceae</taxon>
        <taxon>Rhizophagus</taxon>
    </lineage>
</organism>
<accession>A0A2I1G6X0</accession>
<dbReference type="AlphaFoldDB" id="A0A2I1G6X0"/>
<name>A0A2I1G6X0_9GLOM</name>
<dbReference type="Proteomes" id="UP000234323">
    <property type="component" value="Unassembled WGS sequence"/>
</dbReference>
<reference evidence="1 2" key="1">
    <citation type="submission" date="2015-10" db="EMBL/GenBank/DDBJ databases">
        <title>Genome analyses suggest a sexual origin of heterokaryosis in a supposedly ancient asexual fungus.</title>
        <authorList>
            <person name="Ropars J."/>
            <person name="Sedzielewska K."/>
            <person name="Noel J."/>
            <person name="Charron P."/>
            <person name="Farinelli L."/>
            <person name="Marton T."/>
            <person name="Kruger M."/>
            <person name="Pelin A."/>
            <person name="Brachmann A."/>
            <person name="Corradi N."/>
        </authorList>
    </citation>
    <scope>NUCLEOTIDE SEQUENCE [LARGE SCALE GENOMIC DNA]</scope>
    <source>
        <strain evidence="1 2">A4</strain>
    </source>
</reference>
<proteinExistence type="predicted"/>
<evidence type="ECO:0000313" key="2">
    <source>
        <dbReference type="Proteomes" id="UP000234323"/>
    </source>
</evidence>
<sequence length="161" mass="18029">MILDADEPFAGNYELEISEKSETVQIISFNLIIKSSTDPTLPSKWVEIEASSLDDILACVHQYVCNINCVKEKLKASTLMVSNSDYNTAPIFFAFPSQMIQSFTQNPTASSLPNNVLSFSRQQPVPSLDEFFDELSGRNGELLRFKSTFEDEQITVDQLCA</sequence>
<dbReference type="EMBL" id="LLXI01000194">
    <property type="protein sequence ID" value="PKY42362.1"/>
    <property type="molecule type" value="Genomic_DNA"/>
</dbReference>
<gene>
    <name evidence="1" type="ORF">RhiirA4_456148</name>
</gene>
<comment type="caution">
    <text evidence="1">The sequence shown here is derived from an EMBL/GenBank/DDBJ whole genome shotgun (WGS) entry which is preliminary data.</text>
</comment>
<keyword evidence="2" id="KW-1185">Reference proteome</keyword>